<evidence type="ECO:0000313" key="2">
    <source>
        <dbReference type="Proteomes" id="UP001163603"/>
    </source>
</evidence>
<name>A0ACC0XVF7_9ROSI</name>
<reference evidence="2" key="1">
    <citation type="journal article" date="2023" name="G3 (Bethesda)">
        <title>Genome assembly and association tests identify interacting loci associated with vigor, precocity, and sex in interspecific pistachio rootstocks.</title>
        <authorList>
            <person name="Palmer W."/>
            <person name="Jacygrad E."/>
            <person name="Sagayaradj S."/>
            <person name="Cavanaugh K."/>
            <person name="Han R."/>
            <person name="Bertier L."/>
            <person name="Beede B."/>
            <person name="Kafkas S."/>
            <person name="Golino D."/>
            <person name="Preece J."/>
            <person name="Michelmore R."/>
        </authorList>
    </citation>
    <scope>NUCLEOTIDE SEQUENCE [LARGE SCALE GENOMIC DNA]</scope>
</reference>
<protein>
    <submittedName>
        <fullName evidence="1">Uncharacterized protein</fullName>
    </submittedName>
</protein>
<comment type="caution">
    <text evidence="1">The sequence shown here is derived from an EMBL/GenBank/DDBJ whole genome shotgun (WGS) entry which is preliminary data.</text>
</comment>
<evidence type="ECO:0000313" key="1">
    <source>
        <dbReference type="EMBL" id="KAJ0025466.1"/>
    </source>
</evidence>
<sequence length="125" mass="13293">MKGAKTSSSTKPQSDPRVSGLSPKANPLNSPLTLERMAVRKPLTWSPSPDPTVQEIAAEVGKEVASVAAARVLIVEERGISPGIAIAAVVEVVEEEEEAEEEGVIIVGRKGILRGIVRIMNKSER</sequence>
<gene>
    <name evidence="1" type="ORF">Pint_08225</name>
</gene>
<dbReference type="EMBL" id="CM047745">
    <property type="protein sequence ID" value="KAJ0025466.1"/>
    <property type="molecule type" value="Genomic_DNA"/>
</dbReference>
<accession>A0ACC0XVF7</accession>
<keyword evidence="2" id="KW-1185">Reference proteome</keyword>
<organism evidence="1 2">
    <name type="scientific">Pistacia integerrima</name>
    <dbReference type="NCBI Taxonomy" id="434235"/>
    <lineage>
        <taxon>Eukaryota</taxon>
        <taxon>Viridiplantae</taxon>
        <taxon>Streptophyta</taxon>
        <taxon>Embryophyta</taxon>
        <taxon>Tracheophyta</taxon>
        <taxon>Spermatophyta</taxon>
        <taxon>Magnoliopsida</taxon>
        <taxon>eudicotyledons</taxon>
        <taxon>Gunneridae</taxon>
        <taxon>Pentapetalae</taxon>
        <taxon>rosids</taxon>
        <taxon>malvids</taxon>
        <taxon>Sapindales</taxon>
        <taxon>Anacardiaceae</taxon>
        <taxon>Pistacia</taxon>
    </lineage>
</organism>
<dbReference type="Proteomes" id="UP001163603">
    <property type="component" value="Chromosome 10"/>
</dbReference>
<proteinExistence type="predicted"/>